<keyword evidence="3" id="KW-1185">Reference proteome</keyword>
<feature type="transmembrane region" description="Helical" evidence="1">
    <location>
        <begin position="85"/>
        <end position="103"/>
    </location>
</feature>
<keyword evidence="1" id="KW-1133">Transmembrane helix</keyword>
<evidence type="ECO:0000313" key="2">
    <source>
        <dbReference type="EMBL" id="MCF1751203.1"/>
    </source>
</evidence>
<dbReference type="RefSeq" id="WP_234861238.1">
    <property type="nucleotide sequence ID" value="NZ_JAKEVZ010000006.1"/>
</dbReference>
<keyword evidence="1" id="KW-0472">Membrane</keyword>
<keyword evidence="1" id="KW-0812">Transmembrane</keyword>
<reference evidence="2 3" key="1">
    <citation type="submission" date="2022-01" db="EMBL/GenBank/DDBJ databases">
        <title>Mariniradius saccharolyticus sp. nov., isolated from sediment of a river.</title>
        <authorList>
            <person name="Liu H."/>
        </authorList>
    </citation>
    <scope>NUCLEOTIDE SEQUENCE [LARGE SCALE GENOMIC DNA]</scope>
    <source>
        <strain evidence="2 3">RY-2</strain>
    </source>
</reference>
<dbReference type="Proteomes" id="UP001201449">
    <property type="component" value="Unassembled WGS sequence"/>
</dbReference>
<feature type="transmembrane region" description="Helical" evidence="1">
    <location>
        <begin position="139"/>
        <end position="160"/>
    </location>
</feature>
<organism evidence="2 3">
    <name type="scientific">Mariniradius sediminis</name>
    <dbReference type="NCBI Taxonomy" id="2909237"/>
    <lineage>
        <taxon>Bacteria</taxon>
        <taxon>Pseudomonadati</taxon>
        <taxon>Bacteroidota</taxon>
        <taxon>Cytophagia</taxon>
        <taxon>Cytophagales</taxon>
        <taxon>Cyclobacteriaceae</taxon>
        <taxon>Mariniradius</taxon>
    </lineage>
</organism>
<evidence type="ECO:0008006" key="4">
    <source>
        <dbReference type="Google" id="ProtNLM"/>
    </source>
</evidence>
<evidence type="ECO:0000313" key="3">
    <source>
        <dbReference type="Proteomes" id="UP001201449"/>
    </source>
</evidence>
<accession>A0ABS9BT57</accession>
<protein>
    <recommendedName>
        <fullName evidence="4">Ligand-binding SRPBCC domain-containing protein</fullName>
    </recommendedName>
</protein>
<evidence type="ECO:0000256" key="1">
    <source>
        <dbReference type="SAM" id="Phobius"/>
    </source>
</evidence>
<comment type="caution">
    <text evidence="2">The sequence shown here is derived from an EMBL/GenBank/DDBJ whole genome shotgun (WGS) entry which is preliminary data.</text>
</comment>
<dbReference type="EMBL" id="JAKEVZ010000006">
    <property type="protein sequence ID" value="MCF1751203.1"/>
    <property type="molecule type" value="Genomic_DNA"/>
</dbReference>
<proteinExistence type="predicted"/>
<sequence length="183" mass="21050">MGMNMPAKKLKPFAKVESLIIDYNGSQVKAKKLTVHSEIPIGIDTAWNNLKTPALLKFVAKGMIKFRSVSEPFPKQWELGKTYGVKMRVFGFIPFGGIHYLFIEKIDDPNFKISTKEWDKGAKVWNHDVMMKDLGNGSIYYEDAITIYGGMITGFITSFAKKFYEHRQKRWQIVAEKNLRFGE</sequence>
<gene>
    <name evidence="2" type="ORF">L0U89_08975</name>
</gene>
<name>A0ABS9BT57_9BACT</name>